<dbReference type="STRING" id="6277.A0A498SSH6"/>
<evidence type="ECO:0000313" key="8">
    <source>
        <dbReference type="Proteomes" id="UP000276991"/>
    </source>
</evidence>
<dbReference type="PANTHER" id="PTHR10654:SF18">
    <property type="entry name" value="IP17195P"/>
    <property type="match status" value="1"/>
</dbReference>
<gene>
    <name evidence="7" type="ORF">NAV_LOCUS6974</name>
</gene>
<dbReference type="CDD" id="cd11564">
    <property type="entry name" value="FAT-like_CAS_C"/>
    <property type="match status" value="1"/>
</dbReference>
<dbReference type="InterPro" id="IPR014928">
    <property type="entry name" value="Serine_rich_dom"/>
</dbReference>
<proteinExistence type="predicted"/>
<feature type="region of interest" description="Disordered" evidence="4">
    <location>
        <begin position="1"/>
        <end position="99"/>
    </location>
</feature>
<evidence type="ECO:0000256" key="2">
    <source>
        <dbReference type="ARBA" id="ARBA00022490"/>
    </source>
</evidence>
<dbReference type="Proteomes" id="UP000276991">
    <property type="component" value="Unassembled WGS sequence"/>
</dbReference>
<evidence type="ECO:0000256" key="1">
    <source>
        <dbReference type="ARBA" id="ARBA00004496"/>
    </source>
</evidence>
<feature type="compositionally biased region" description="Low complexity" evidence="4">
    <location>
        <begin position="24"/>
        <end position="42"/>
    </location>
</feature>
<dbReference type="Gene3D" id="1.20.120.230">
    <property type="entry name" value="Alpha-catenin/vinculin-like"/>
    <property type="match status" value="1"/>
</dbReference>
<keyword evidence="3" id="KW-0597">Phosphoprotein</keyword>
<reference evidence="7 8" key="1">
    <citation type="submission" date="2018-08" db="EMBL/GenBank/DDBJ databases">
        <authorList>
            <person name="Laetsch R D."/>
            <person name="Stevens L."/>
            <person name="Kumar S."/>
            <person name="Blaxter L. M."/>
        </authorList>
    </citation>
    <scope>NUCLEOTIDE SEQUENCE [LARGE SCALE GENOMIC DNA]</scope>
</reference>
<dbReference type="Pfam" id="PF08824">
    <property type="entry name" value="Serine_rich"/>
    <property type="match status" value="1"/>
</dbReference>
<feature type="compositionally biased region" description="Polar residues" evidence="4">
    <location>
        <begin position="58"/>
        <end position="68"/>
    </location>
</feature>
<evidence type="ECO:0008006" key="9">
    <source>
        <dbReference type="Google" id="ProtNLM"/>
    </source>
</evidence>
<dbReference type="InterPro" id="IPR037362">
    <property type="entry name" value="CAS_fam"/>
</dbReference>
<dbReference type="Gene3D" id="1.20.120.830">
    <property type="entry name" value="Serine-rich domain"/>
    <property type="match status" value="1"/>
</dbReference>
<dbReference type="PANTHER" id="PTHR10654">
    <property type="entry name" value="CAS SCAFFOLDING PROTEIN"/>
    <property type="match status" value="1"/>
</dbReference>
<accession>A0A498SSH6</accession>
<evidence type="ECO:0000256" key="4">
    <source>
        <dbReference type="SAM" id="MobiDB-lite"/>
    </source>
</evidence>
<dbReference type="AlphaFoldDB" id="A0A498SSH6"/>
<dbReference type="GO" id="GO:0005737">
    <property type="term" value="C:cytoplasm"/>
    <property type="evidence" value="ECO:0007669"/>
    <property type="project" value="UniProtKB-SubCell"/>
</dbReference>
<feature type="compositionally biased region" description="Polar residues" evidence="4">
    <location>
        <begin position="164"/>
        <end position="194"/>
    </location>
</feature>
<feature type="region of interest" description="Disordered" evidence="4">
    <location>
        <begin position="147"/>
        <end position="194"/>
    </location>
</feature>
<sequence>MRWCFSGGHVSPPPPPQRKFFNPSTSSLNTTAGSSSSSNEITSSDEDHRRRRADKSDSYTSRTSNRSLLTPKPKFDDRNISISMNDGVQRLQKSNRIDDGGDCVMDNVARRLQKIGTTNTAGMQNNSSSNESESGSVVVNITAIQHDEISSSSPSSSGIVADMNDSNGESNQRTSATSSLSSCEQSTDLTESNFDASRMGKTCRVRMYDPLPLAQDHHGQQQSAGHFNGIEGAIGTVQRSQFERVCEPCGLMMTTLEEKNEPNNRNVSQDVLNSPTSPTDLEATGGTEPRFNLSLNLNNQRDFIQRSNRSSSIPPEGMSGNRYTPENRFRRSESTAPEPVNQRRSLNGDGNNSINNENIKKQVICSKLVEHYRNIENSVEKLDKCTAARAWRQPHILQQHIFDIKEHVETIATSVNGFLDAACRIAIDIINPKNEELKQLLLPLKSSATIITQLKQNLDNIGWTLSALSRPRNIYGTVSGSDALDQFLAVIKQLPIDCCKLIQWALLVVPSSGVRFLTNGLKDSLSSDNIISGFYQSYDDPLSRICETNGGTSFGTDLKRQSATSTTSTMTVSSLNDTQIPQSILASRTAFGSSTNQTAGKQNRVTFADDLITSHQLSDSILEAHILEEDDLESVISDRDSFYQDSTVEGDDIVVSRRMRPITNLPPLSQLNAEVIKSLSVDDRQLIEFYSPQLDAHTEFLSKAIEEFLTVIEEQMPPHEFVQKGKLIILTAHKLIYMADTIAECISSGDVSKEVKLAADRLLDVLKTCVQATKHAADEYLSVSAVQSMANCIVTVSRAAYDLKLLVKQCCSNV</sequence>
<name>A0A498SSH6_ACAVI</name>
<feature type="compositionally biased region" description="Polar residues" evidence="4">
    <location>
        <begin position="80"/>
        <end position="94"/>
    </location>
</feature>
<comment type="subcellular location">
    <subcellularLocation>
        <location evidence="1">Cytoplasm</location>
    </subcellularLocation>
</comment>
<dbReference type="GO" id="GO:0005886">
    <property type="term" value="C:plasma membrane"/>
    <property type="evidence" value="ECO:0007669"/>
    <property type="project" value="TreeGrafter"/>
</dbReference>
<feature type="region of interest" description="Disordered" evidence="4">
    <location>
        <begin position="306"/>
        <end position="353"/>
    </location>
</feature>
<feature type="compositionally biased region" description="Polar residues" evidence="4">
    <location>
        <begin position="263"/>
        <end position="279"/>
    </location>
</feature>
<feature type="region of interest" description="Disordered" evidence="4">
    <location>
        <begin position="258"/>
        <end position="293"/>
    </location>
</feature>
<keyword evidence="8" id="KW-1185">Reference proteome</keyword>
<protein>
    <recommendedName>
        <fullName evidence="9">CAS family C-terminal domain-containing protein</fullName>
    </recommendedName>
</protein>
<dbReference type="InterPro" id="IPR021901">
    <property type="entry name" value="CAS_C"/>
</dbReference>
<dbReference type="GO" id="GO:0016477">
    <property type="term" value="P:cell migration"/>
    <property type="evidence" value="ECO:0007669"/>
    <property type="project" value="TreeGrafter"/>
</dbReference>
<feature type="domain" description="CAS family C-terminal" evidence="6">
    <location>
        <begin position="665"/>
        <end position="806"/>
    </location>
</feature>
<dbReference type="OrthoDB" id="5983572at2759"/>
<feature type="domain" description="Serine rich protein interaction" evidence="5">
    <location>
        <begin position="365"/>
        <end position="500"/>
    </location>
</feature>
<dbReference type="Pfam" id="PF12026">
    <property type="entry name" value="CAS_C"/>
    <property type="match status" value="1"/>
</dbReference>
<dbReference type="EMBL" id="UPTC01001584">
    <property type="protein sequence ID" value="VBB32183.1"/>
    <property type="molecule type" value="Genomic_DNA"/>
</dbReference>
<dbReference type="GO" id="GO:0007169">
    <property type="term" value="P:cell surface receptor protein tyrosine kinase signaling pathway"/>
    <property type="evidence" value="ECO:0007669"/>
    <property type="project" value="TreeGrafter"/>
</dbReference>
<evidence type="ECO:0000313" key="7">
    <source>
        <dbReference type="EMBL" id="VBB32183.1"/>
    </source>
</evidence>
<evidence type="ECO:0000256" key="3">
    <source>
        <dbReference type="ARBA" id="ARBA00022553"/>
    </source>
</evidence>
<organism evidence="7 8">
    <name type="scientific">Acanthocheilonema viteae</name>
    <name type="common">Filarial nematode worm</name>
    <name type="synonym">Dipetalonema viteae</name>
    <dbReference type="NCBI Taxonomy" id="6277"/>
    <lineage>
        <taxon>Eukaryota</taxon>
        <taxon>Metazoa</taxon>
        <taxon>Ecdysozoa</taxon>
        <taxon>Nematoda</taxon>
        <taxon>Chromadorea</taxon>
        <taxon>Rhabditida</taxon>
        <taxon>Spirurina</taxon>
        <taxon>Spiruromorpha</taxon>
        <taxon>Filarioidea</taxon>
        <taxon>Onchocercidae</taxon>
        <taxon>Acanthocheilonema</taxon>
    </lineage>
</organism>
<evidence type="ECO:0000259" key="5">
    <source>
        <dbReference type="Pfam" id="PF08824"/>
    </source>
</evidence>
<keyword evidence="2" id="KW-0963">Cytoplasm</keyword>
<dbReference type="InterPro" id="IPR038319">
    <property type="entry name" value="Serine_rich_sf"/>
</dbReference>
<evidence type="ECO:0000259" key="6">
    <source>
        <dbReference type="Pfam" id="PF12026"/>
    </source>
</evidence>